<keyword evidence="8" id="KW-0472">Membrane</keyword>
<evidence type="ECO:0000256" key="3">
    <source>
        <dbReference type="ARBA" id="ARBA00022536"/>
    </source>
</evidence>
<evidence type="ECO:0000256" key="8">
    <source>
        <dbReference type="ARBA" id="ARBA00022989"/>
    </source>
</evidence>
<dbReference type="Gene3D" id="2.10.25.10">
    <property type="entry name" value="Laminin"/>
    <property type="match status" value="2"/>
</dbReference>
<feature type="domain" description="Sushi" evidence="15">
    <location>
        <begin position="57"/>
        <end position="114"/>
    </location>
</feature>
<feature type="domain" description="HYR" evidence="14">
    <location>
        <begin position="151"/>
        <end position="234"/>
    </location>
</feature>
<feature type="disulfide bond" evidence="11">
    <location>
        <begin position="140"/>
        <end position="149"/>
    </location>
</feature>
<evidence type="ECO:0000256" key="5">
    <source>
        <dbReference type="ARBA" id="ARBA00022729"/>
    </source>
</evidence>
<dbReference type="GO" id="GO:0005112">
    <property type="term" value="F:Notch binding"/>
    <property type="evidence" value="ECO:0007669"/>
    <property type="project" value="TreeGrafter"/>
</dbReference>
<evidence type="ECO:0000313" key="16">
    <source>
        <dbReference type="EMBL" id="CAH1274717.1"/>
    </source>
</evidence>
<dbReference type="PROSITE" id="PS50026">
    <property type="entry name" value="EGF_3"/>
    <property type="match status" value="2"/>
</dbReference>
<dbReference type="SMART" id="SM00181">
    <property type="entry name" value="EGF"/>
    <property type="match status" value="2"/>
</dbReference>
<keyword evidence="8" id="KW-1133">Transmembrane helix</keyword>
<dbReference type="GO" id="GO:0005509">
    <property type="term" value="F:calcium ion binding"/>
    <property type="evidence" value="ECO:0007669"/>
    <property type="project" value="InterPro"/>
</dbReference>
<keyword evidence="2" id="KW-0217">Developmental protein</keyword>
<evidence type="ECO:0000256" key="2">
    <source>
        <dbReference type="ARBA" id="ARBA00022473"/>
    </source>
</evidence>
<gene>
    <name evidence="16" type="primary">SNED1</name>
    <name evidence="16" type="ORF">BLAG_LOCUS25651</name>
</gene>
<dbReference type="FunFam" id="2.10.25.10:FF:000095">
    <property type="entry name" value="Notch, isoform B"/>
    <property type="match status" value="1"/>
</dbReference>
<keyword evidence="17" id="KW-1185">Reference proteome</keyword>
<dbReference type="CDD" id="cd00033">
    <property type="entry name" value="CCP"/>
    <property type="match status" value="1"/>
</dbReference>
<dbReference type="GO" id="GO:0007219">
    <property type="term" value="P:Notch signaling pathway"/>
    <property type="evidence" value="ECO:0007669"/>
    <property type="project" value="UniProtKB-KW"/>
</dbReference>
<dbReference type="AlphaFoldDB" id="A0A8K0AFS7"/>
<dbReference type="SMART" id="SM00179">
    <property type="entry name" value="EGF_CA"/>
    <property type="match status" value="2"/>
</dbReference>
<dbReference type="InterPro" id="IPR035976">
    <property type="entry name" value="Sushi/SCR/CCP_sf"/>
</dbReference>
<dbReference type="SUPFAM" id="SSF57196">
    <property type="entry name" value="EGF/Laminin"/>
    <property type="match status" value="2"/>
</dbReference>
<evidence type="ECO:0000256" key="6">
    <source>
        <dbReference type="ARBA" id="ARBA00022737"/>
    </source>
</evidence>
<dbReference type="Gene3D" id="2.10.70.10">
    <property type="entry name" value="Complement Module, domain 1"/>
    <property type="match status" value="1"/>
</dbReference>
<evidence type="ECO:0000256" key="1">
    <source>
        <dbReference type="ARBA" id="ARBA00004479"/>
    </source>
</evidence>
<dbReference type="Proteomes" id="UP000838412">
    <property type="component" value="Chromosome 9"/>
</dbReference>
<name>A0A8K0AFS7_BRALA</name>
<dbReference type="InterPro" id="IPR003410">
    <property type="entry name" value="HYR_dom"/>
</dbReference>
<keyword evidence="4" id="KW-0812">Transmembrane</keyword>
<accession>A0A8K0AFS7</accession>
<keyword evidence="3 11" id="KW-0245">EGF-like domain</keyword>
<protein>
    <submittedName>
        <fullName evidence="16">SNED1 protein</fullName>
    </submittedName>
</protein>
<dbReference type="Pfam" id="PF02494">
    <property type="entry name" value="HYR"/>
    <property type="match status" value="1"/>
</dbReference>
<comment type="subcellular location">
    <subcellularLocation>
        <location evidence="1">Membrane</location>
        <topology evidence="1">Single-pass type I membrane protein</topology>
    </subcellularLocation>
</comment>
<dbReference type="PANTHER" id="PTHR12916">
    <property type="entry name" value="CYTOCHROME C OXIDASE POLYPEPTIDE VIC-2"/>
    <property type="match status" value="1"/>
</dbReference>
<dbReference type="Pfam" id="PF00008">
    <property type="entry name" value="EGF"/>
    <property type="match status" value="1"/>
</dbReference>
<evidence type="ECO:0000256" key="12">
    <source>
        <dbReference type="PROSITE-ProRule" id="PRU00302"/>
    </source>
</evidence>
<evidence type="ECO:0000259" key="13">
    <source>
        <dbReference type="PROSITE" id="PS50026"/>
    </source>
</evidence>
<evidence type="ECO:0000256" key="7">
    <source>
        <dbReference type="ARBA" id="ARBA00022976"/>
    </source>
</evidence>
<evidence type="ECO:0000259" key="15">
    <source>
        <dbReference type="PROSITE" id="PS50923"/>
    </source>
</evidence>
<dbReference type="PROSITE" id="PS50825">
    <property type="entry name" value="HYR"/>
    <property type="match status" value="1"/>
</dbReference>
<dbReference type="PROSITE" id="PS00022">
    <property type="entry name" value="EGF_1"/>
    <property type="match status" value="2"/>
</dbReference>
<dbReference type="CDD" id="cd00054">
    <property type="entry name" value="EGF_CA"/>
    <property type="match status" value="1"/>
</dbReference>
<sequence>MPPNVCSCPAGYNPPRCDRNYACESNPCRHGTCQEHHTHYSCSCYDGWQGSTCDTVVNCGHPGSLANGSVIGDRFLYRDTVYFTCDTNYVPVGQTFAHCQGNGQWSASKPQCLFGNTCQSNPCQNGGTCINSVERHECACAEGWTGEICETDISPPHVELCPADKDMTANDNLVTVSWEPPVFSDFRNKTVHVTSNYPGFEETFPWGQYVVQYTATKPFNGLRSSCEFTIRVYPQSTGVGKVAGFFPGNCTMENAINSIKSQYLAELRNSSFSKICTSWLDLCLENNVEVICDEN</sequence>
<dbReference type="InterPro" id="IPR001881">
    <property type="entry name" value="EGF-like_Ca-bd_dom"/>
</dbReference>
<feature type="disulfide bond" evidence="11">
    <location>
        <begin position="44"/>
        <end position="53"/>
    </location>
</feature>
<dbReference type="FunFam" id="2.10.25.10:FF:000143">
    <property type="entry name" value="Protein crumbs 1"/>
    <property type="match status" value="1"/>
</dbReference>
<dbReference type="InterPro" id="IPR000436">
    <property type="entry name" value="Sushi_SCR_CCP_dom"/>
</dbReference>
<dbReference type="InterPro" id="IPR000742">
    <property type="entry name" value="EGF"/>
</dbReference>
<evidence type="ECO:0000313" key="17">
    <source>
        <dbReference type="Proteomes" id="UP000838412"/>
    </source>
</evidence>
<dbReference type="EMBL" id="OV696694">
    <property type="protein sequence ID" value="CAH1274717.1"/>
    <property type="molecule type" value="Genomic_DNA"/>
</dbReference>
<keyword evidence="9 11" id="KW-1015">Disulfide bond</keyword>
<dbReference type="SMART" id="SM00032">
    <property type="entry name" value="CCP"/>
    <property type="match status" value="1"/>
</dbReference>
<dbReference type="SUPFAM" id="SSF57535">
    <property type="entry name" value="Complement control module/SCR domain"/>
    <property type="match status" value="1"/>
</dbReference>
<keyword evidence="5" id="KW-0732">Signal</keyword>
<keyword evidence="7" id="KW-0914">Notch signaling pathway</keyword>
<evidence type="ECO:0000256" key="10">
    <source>
        <dbReference type="ARBA" id="ARBA00023180"/>
    </source>
</evidence>
<dbReference type="PANTHER" id="PTHR12916:SF4">
    <property type="entry name" value="UNINFLATABLE, ISOFORM C"/>
    <property type="match status" value="1"/>
</dbReference>
<keyword evidence="10" id="KW-0325">Glycoprotein</keyword>
<dbReference type="PROSITE" id="PS01186">
    <property type="entry name" value="EGF_2"/>
    <property type="match status" value="3"/>
</dbReference>
<dbReference type="GO" id="GO:0016020">
    <property type="term" value="C:membrane"/>
    <property type="evidence" value="ECO:0007669"/>
    <property type="project" value="UniProtKB-SubCell"/>
</dbReference>
<dbReference type="OrthoDB" id="8962045at2759"/>
<keyword evidence="6" id="KW-0677">Repeat</keyword>
<dbReference type="Pfam" id="PF00084">
    <property type="entry name" value="Sushi"/>
    <property type="match status" value="1"/>
</dbReference>
<proteinExistence type="predicted"/>
<organism evidence="16 17">
    <name type="scientific">Branchiostoma lanceolatum</name>
    <name type="common">Common lancelet</name>
    <name type="synonym">Amphioxus lanceolatum</name>
    <dbReference type="NCBI Taxonomy" id="7740"/>
    <lineage>
        <taxon>Eukaryota</taxon>
        <taxon>Metazoa</taxon>
        <taxon>Chordata</taxon>
        <taxon>Cephalochordata</taxon>
        <taxon>Leptocardii</taxon>
        <taxon>Amphioxiformes</taxon>
        <taxon>Branchiostomatidae</taxon>
        <taxon>Branchiostoma</taxon>
    </lineage>
</organism>
<keyword evidence="12" id="KW-0768">Sushi</keyword>
<feature type="disulfide bond" evidence="12">
    <location>
        <begin position="85"/>
        <end position="112"/>
    </location>
</feature>
<feature type="disulfide bond" evidence="11">
    <location>
        <begin position="23"/>
        <end position="33"/>
    </location>
</feature>
<reference evidence="16" key="1">
    <citation type="submission" date="2022-01" db="EMBL/GenBank/DDBJ databases">
        <authorList>
            <person name="Braso-Vives M."/>
        </authorList>
    </citation>
    <scope>NUCLEOTIDE SEQUENCE</scope>
</reference>
<evidence type="ECO:0000256" key="4">
    <source>
        <dbReference type="ARBA" id="ARBA00022692"/>
    </source>
</evidence>
<evidence type="ECO:0000256" key="9">
    <source>
        <dbReference type="ARBA" id="ARBA00023157"/>
    </source>
</evidence>
<feature type="domain" description="EGF-like" evidence="13">
    <location>
        <begin position="114"/>
        <end position="150"/>
    </location>
</feature>
<feature type="domain" description="EGF-like" evidence="13">
    <location>
        <begin position="19"/>
        <end position="54"/>
    </location>
</feature>
<dbReference type="PROSITE" id="PS50923">
    <property type="entry name" value="SUSHI"/>
    <property type="match status" value="1"/>
</dbReference>
<evidence type="ECO:0000256" key="11">
    <source>
        <dbReference type="PROSITE-ProRule" id="PRU00076"/>
    </source>
</evidence>
<evidence type="ECO:0000259" key="14">
    <source>
        <dbReference type="PROSITE" id="PS50825"/>
    </source>
</evidence>
<comment type="caution">
    <text evidence="11">Lacks conserved residue(s) required for the propagation of feature annotation.</text>
</comment>